<gene>
    <name evidence="7" type="ORF">BJ972_002595</name>
    <name evidence="8" type="ORF">ESP50_00785</name>
</gene>
<evidence type="ECO:0000259" key="6">
    <source>
        <dbReference type="Pfam" id="PF00496"/>
    </source>
</evidence>
<keyword evidence="9" id="KW-1185">Reference proteome</keyword>
<dbReference type="PANTHER" id="PTHR30290">
    <property type="entry name" value="PERIPLASMIC BINDING COMPONENT OF ABC TRANSPORTER"/>
    <property type="match status" value="1"/>
</dbReference>
<dbReference type="SUPFAM" id="SSF53850">
    <property type="entry name" value="Periplasmic binding protein-like II"/>
    <property type="match status" value="1"/>
</dbReference>
<dbReference type="Gene3D" id="3.40.190.10">
    <property type="entry name" value="Periplasmic binding protein-like II"/>
    <property type="match status" value="1"/>
</dbReference>
<evidence type="ECO:0000256" key="5">
    <source>
        <dbReference type="SAM" id="SignalP"/>
    </source>
</evidence>
<reference evidence="7 10" key="2">
    <citation type="submission" date="2020-07" db="EMBL/GenBank/DDBJ databases">
        <title>Sequencing the genomes of 1000 actinobacteria strains.</title>
        <authorList>
            <person name="Klenk H.-P."/>
        </authorList>
    </citation>
    <scope>NUCLEOTIDE SEQUENCE [LARGE SCALE GENOMIC DNA]</scope>
    <source>
        <strain evidence="7 10">DSM 23870</strain>
    </source>
</reference>
<evidence type="ECO:0000313" key="7">
    <source>
        <dbReference type="EMBL" id="NYD68076.1"/>
    </source>
</evidence>
<dbReference type="Pfam" id="PF00496">
    <property type="entry name" value="SBP_bac_5"/>
    <property type="match status" value="1"/>
</dbReference>
<comment type="caution">
    <text evidence="8">The sequence shown here is derived from an EMBL/GenBank/DDBJ whole genome shotgun (WGS) entry which is preliminary data.</text>
</comment>
<name>A0A4Q2M6G8_9MICO</name>
<dbReference type="OrthoDB" id="9046151at2"/>
<evidence type="ECO:0000256" key="3">
    <source>
        <dbReference type="ARBA" id="ARBA00022448"/>
    </source>
</evidence>
<accession>A0A4Q2M6G8</accession>
<feature type="domain" description="Solute-binding protein family 5" evidence="6">
    <location>
        <begin position="82"/>
        <end position="438"/>
    </location>
</feature>
<dbReference type="Proteomes" id="UP000292686">
    <property type="component" value="Unassembled WGS sequence"/>
</dbReference>
<dbReference type="Gene3D" id="3.10.105.10">
    <property type="entry name" value="Dipeptide-binding Protein, Domain 3"/>
    <property type="match status" value="1"/>
</dbReference>
<dbReference type="PANTHER" id="PTHR30290:SF10">
    <property type="entry name" value="PERIPLASMIC OLIGOPEPTIDE-BINDING PROTEIN-RELATED"/>
    <property type="match status" value="1"/>
</dbReference>
<dbReference type="GO" id="GO:0042597">
    <property type="term" value="C:periplasmic space"/>
    <property type="evidence" value="ECO:0007669"/>
    <property type="project" value="UniProtKB-ARBA"/>
</dbReference>
<dbReference type="EMBL" id="SDPM01000001">
    <property type="protein sequence ID" value="RXZ87775.1"/>
    <property type="molecule type" value="Genomic_DNA"/>
</dbReference>
<dbReference type="GO" id="GO:0015833">
    <property type="term" value="P:peptide transport"/>
    <property type="evidence" value="ECO:0007669"/>
    <property type="project" value="TreeGrafter"/>
</dbReference>
<dbReference type="RefSeq" id="WP_129172040.1">
    <property type="nucleotide sequence ID" value="NZ_JACCBI010000001.1"/>
</dbReference>
<comment type="subcellular location">
    <subcellularLocation>
        <location evidence="1">Cell envelope</location>
    </subcellularLocation>
</comment>
<dbReference type="InterPro" id="IPR039424">
    <property type="entry name" value="SBP_5"/>
</dbReference>
<dbReference type="CDD" id="cd08512">
    <property type="entry name" value="PBP2_NikA_DppA_OppA_like_7"/>
    <property type="match status" value="1"/>
</dbReference>
<evidence type="ECO:0000313" key="10">
    <source>
        <dbReference type="Proteomes" id="UP000581087"/>
    </source>
</evidence>
<evidence type="ECO:0000313" key="9">
    <source>
        <dbReference type="Proteomes" id="UP000292686"/>
    </source>
</evidence>
<evidence type="ECO:0000256" key="4">
    <source>
        <dbReference type="ARBA" id="ARBA00022729"/>
    </source>
</evidence>
<evidence type="ECO:0000256" key="2">
    <source>
        <dbReference type="ARBA" id="ARBA00005695"/>
    </source>
</evidence>
<feature type="signal peptide" evidence="5">
    <location>
        <begin position="1"/>
        <end position="28"/>
    </location>
</feature>
<comment type="similarity">
    <text evidence="2">Belongs to the bacterial solute-binding protein 5 family.</text>
</comment>
<keyword evidence="4 5" id="KW-0732">Signal</keyword>
<dbReference type="PIRSF" id="PIRSF002741">
    <property type="entry name" value="MppA"/>
    <property type="match status" value="1"/>
</dbReference>
<reference evidence="8 9" key="1">
    <citation type="submission" date="2019-01" db="EMBL/GenBank/DDBJ databases">
        <title>Agromyces.</title>
        <authorList>
            <person name="Li J."/>
        </authorList>
    </citation>
    <scope>NUCLEOTIDE SEQUENCE [LARGE SCALE GENOMIC DNA]</scope>
    <source>
        <strain evidence="8 9">DSM 23870</strain>
    </source>
</reference>
<organism evidence="8 9">
    <name type="scientific">Agromyces atrinae</name>
    <dbReference type="NCBI Taxonomy" id="592376"/>
    <lineage>
        <taxon>Bacteria</taxon>
        <taxon>Bacillati</taxon>
        <taxon>Actinomycetota</taxon>
        <taxon>Actinomycetes</taxon>
        <taxon>Micrococcales</taxon>
        <taxon>Microbacteriaceae</taxon>
        <taxon>Agromyces</taxon>
    </lineage>
</organism>
<proteinExistence type="inferred from homology"/>
<dbReference type="InterPro" id="IPR000914">
    <property type="entry name" value="SBP_5_dom"/>
</dbReference>
<dbReference type="AlphaFoldDB" id="A0A4Q2M6G8"/>
<feature type="chain" id="PRO_5033832906" evidence="5">
    <location>
        <begin position="29"/>
        <end position="527"/>
    </location>
</feature>
<dbReference type="EMBL" id="JACCBI010000001">
    <property type="protein sequence ID" value="NYD68076.1"/>
    <property type="molecule type" value="Genomic_DNA"/>
</dbReference>
<dbReference type="PROSITE" id="PS51257">
    <property type="entry name" value="PROKAR_LIPOPROTEIN"/>
    <property type="match status" value="1"/>
</dbReference>
<dbReference type="InterPro" id="IPR030678">
    <property type="entry name" value="Peptide/Ni-bd"/>
</dbReference>
<sequence>MKRSARLVGAAAVTAAAALVFSACSAPADDADAPAVESLVIDKSFDLVTADPARMFETTGGIVLHAVYDSLLTFADGNAEEPLPSVASEWEVNADATEYTFTIRDGITFSDGTPLTAADVVYSLDRVKNIQGNGSFLLDGLSVASPDESTVVITSETPNTAVPAIVTSPTLGIVNSALVTENGGTDAEGAADSDTAEAFLNETSAGSGPYMLESFDTTTETVLVANPEYWGEAPVYDRVVLRNTTAEAQLMDIQSGTAHVALDLGSDQIAGLSGDTIVSTSSSPTIFFLFANANSGVSEITSSPDFREAVKYGLDYDGILELAGEGAERAYGIVPSSYLGALGADGATERDVERATAAAAKLGPNPTINLEYASDFSSNGLSMGPFAERIAAQLAEVGITVNLTPGPIATTLESYRAGTEQMGLWLWNPDYPDSADYLAFGPGEIVGLRAGWAAGSDPELEAVMAEVSTETDAATREELYQEFQKLHNEAGVIIPLFQPAASVVSTSAVGEVLYDPVFSLDIAAIGR</sequence>
<dbReference type="GO" id="GO:0030313">
    <property type="term" value="C:cell envelope"/>
    <property type="evidence" value="ECO:0007669"/>
    <property type="project" value="UniProtKB-SubCell"/>
</dbReference>
<dbReference type="GO" id="GO:0043190">
    <property type="term" value="C:ATP-binding cassette (ABC) transporter complex"/>
    <property type="evidence" value="ECO:0007669"/>
    <property type="project" value="InterPro"/>
</dbReference>
<dbReference type="GO" id="GO:1904680">
    <property type="term" value="F:peptide transmembrane transporter activity"/>
    <property type="evidence" value="ECO:0007669"/>
    <property type="project" value="TreeGrafter"/>
</dbReference>
<dbReference type="Proteomes" id="UP000581087">
    <property type="component" value="Unassembled WGS sequence"/>
</dbReference>
<evidence type="ECO:0000256" key="1">
    <source>
        <dbReference type="ARBA" id="ARBA00004196"/>
    </source>
</evidence>
<dbReference type="Gene3D" id="3.90.76.10">
    <property type="entry name" value="Dipeptide-binding Protein, Domain 1"/>
    <property type="match status" value="1"/>
</dbReference>
<evidence type="ECO:0000313" key="8">
    <source>
        <dbReference type="EMBL" id="RXZ87775.1"/>
    </source>
</evidence>
<protein>
    <submittedName>
        <fullName evidence="8">ABC transporter substrate-binding protein</fullName>
    </submittedName>
    <submittedName>
        <fullName evidence="7">Peptide/nickel transport system substrate-binding protein</fullName>
    </submittedName>
</protein>
<keyword evidence="3" id="KW-0813">Transport</keyword>